<dbReference type="KEGG" id="saes:HBH39_18960"/>
<protein>
    <submittedName>
        <fullName evidence="1">Uncharacterized protein</fullName>
    </submittedName>
</protein>
<name>A0A6G9QR96_9GAMM</name>
<gene>
    <name evidence="1" type="ORF">HBH39_18960</name>
</gene>
<dbReference type="EMBL" id="CP050315">
    <property type="protein sequence ID" value="QIR16557.1"/>
    <property type="molecule type" value="Genomic_DNA"/>
</dbReference>
<proteinExistence type="predicted"/>
<geneLocation type="plasmid" evidence="1 2">
    <name>pPN3F2_2</name>
</geneLocation>
<evidence type="ECO:0000313" key="1">
    <source>
        <dbReference type="EMBL" id="QIR16557.1"/>
    </source>
</evidence>
<keyword evidence="2" id="KW-1185">Reference proteome</keyword>
<keyword evidence="1" id="KW-0614">Plasmid</keyword>
<dbReference type="Proteomes" id="UP000502608">
    <property type="component" value="Plasmid pPN3F2_2"/>
</dbReference>
<organism evidence="1 2">
    <name type="scientific">Shewanella aestuarii</name>
    <dbReference type="NCBI Taxonomy" id="1028752"/>
    <lineage>
        <taxon>Bacteria</taxon>
        <taxon>Pseudomonadati</taxon>
        <taxon>Pseudomonadota</taxon>
        <taxon>Gammaproteobacteria</taxon>
        <taxon>Alteromonadales</taxon>
        <taxon>Shewanellaceae</taxon>
        <taxon>Shewanella</taxon>
    </lineage>
</organism>
<dbReference type="RefSeq" id="WP_167680385.1">
    <property type="nucleotide sequence ID" value="NZ_CP050315.1"/>
</dbReference>
<evidence type="ECO:0000313" key="2">
    <source>
        <dbReference type="Proteomes" id="UP000502608"/>
    </source>
</evidence>
<reference evidence="1 2" key="1">
    <citation type="submission" date="2020-03" db="EMBL/GenBank/DDBJ databases">
        <title>Complete genome sequence of Shewanella sp.</title>
        <authorList>
            <person name="Kim Y.-S."/>
            <person name="Kim S.-J."/>
            <person name="Jung H.-K."/>
            <person name="Kim K.-H."/>
        </authorList>
    </citation>
    <scope>NUCLEOTIDE SEQUENCE [LARGE SCALE GENOMIC DNA]</scope>
    <source>
        <strain evidence="1 2">PN3F2</strain>
        <plasmid evidence="1 2">pPN3F2_2</plasmid>
    </source>
</reference>
<dbReference type="AlphaFoldDB" id="A0A6G9QR96"/>
<sequence>MMEDTIEAMLFALSEKLPNDERGSDCEEFDGALELCEFGSLQECDETEIVNLLDWFQHDDGTIKEILAWCESHYSADALVQLLARLCYTKLVLNEQVVNLVIKHHPSWRKVVTDNQNGICPVTLLYLKKKQHLVDLLLENGLSKDDLMGIKSVC</sequence>
<accession>A0A6G9QR96</accession>